<evidence type="ECO:0000313" key="2">
    <source>
        <dbReference type="EMBL" id="MBT2186714.1"/>
    </source>
</evidence>
<accession>A0A9X1DB61</accession>
<dbReference type="AlphaFoldDB" id="A0A9X1DB61"/>
<feature type="chain" id="PRO_5040894969" evidence="1">
    <location>
        <begin position="22"/>
        <end position="268"/>
    </location>
</feature>
<protein>
    <submittedName>
        <fullName evidence="2">Uncharacterized protein</fullName>
    </submittedName>
</protein>
<gene>
    <name evidence="2" type="ORF">KK488_07100</name>
</gene>
<sequence length="268" mass="29841">MIRAALLGGVLLCALAAPALADPASPAARARQFAKLPYWDGLWLTENDQTTIGGLSEVQEAAKATGEKPKVHPMKLIAPFAPWNEEGKRRLAEVRKTQGNRKADGWGYPMMMNGAAPIEFLITPEETLIINGYRDVRHIYTDGRKHPAPDDRWPTVWGDSVGHWEGDTLVVDTISVKNPNVYFHGGPPLSDDADYAERIRMVGKDRIEVEMVITDPTTLTGPWKSQLAFVRATGFDRMIHMEYDNDRTVFDGDNNTIAPPRDEQPAQH</sequence>
<name>A0A9X1DB61_9SPHN</name>
<comment type="caution">
    <text evidence="2">The sequence shown here is derived from an EMBL/GenBank/DDBJ whole genome shotgun (WGS) entry which is preliminary data.</text>
</comment>
<keyword evidence="3" id="KW-1185">Reference proteome</keyword>
<evidence type="ECO:0000313" key="3">
    <source>
        <dbReference type="Proteomes" id="UP001138757"/>
    </source>
</evidence>
<dbReference type="EMBL" id="JAHGAW010000004">
    <property type="protein sequence ID" value="MBT2186714.1"/>
    <property type="molecule type" value="Genomic_DNA"/>
</dbReference>
<evidence type="ECO:0000256" key="1">
    <source>
        <dbReference type="SAM" id="SignalP"/>
    </source>
</evidence>
<feature type="signal peptide" evidence="1">
    <location>
        <begin position="1"/>
        <end position="21"/>
    </location>
</feature>
<dbReference type="RefSeq" id="WP_214622465.1">
    <property type="nucleotide sequence ID" value="NZ_JAHGAW010000004.1"/>
</dbReference>
<proteinExistence type="predicted"/>
<keyword evidence="1" id="KW-0732">Signal</keyword>
<reference evidence="2" key="1">
    <citation type="submission" date="2021-05" db="EMBL/GenBank/DDBJ databases">
        <title>Genome of Sphingobium sp. strain.</title>
        <authorList>
            <person name="Fan R."/>
        </authorList>
    </citation>
    <scope>NUCLEOTIDE SEQUENCE</scope>
    <source>
        <strain evidence="2">H33</strain>
    </source>
</reference>
<organism evidence="2 3">
    <name type="scientific">Sphingobium nicotianae</name>
    <dbReference type="NCBI Taxonomy" id="2782607"/>
    <lineage>
        <taxon>Bacteria</taxon>
        <taxon>Pseudomonadati</taxon>
        <taxon>Pseudomonadota</taxon>
        <taxon>Alphaproteobacteria</taxon>
        <taxon>Sphingomonadales</taxon>
        <taxon>Sphingomonadaceae</taxon>
        <taxon>Sphingobium</taxon>
    </lineage>
</organism>
<dbReference type="Proteomes" id="UP001138757">
    <property type="component" value="Unassembled WGS sequence"/>
</dbReference>